<dbReference type="EMBL" id="GBXM01066813">
    <property type="protein sequence ID" value="JAH41764.1"/>
    <property type="molecule type" value="Transcribed_RNA"/>
</dbReference>
<accession>A0A0E9PKJ8</accession>
<proteinExistence type="predicted"/>
<reference evidence="1" key="2">
    <citation type="journal article" date="2015" name="Fish Shellfish Immunol.">
        <title>Early steps in the European eel (Anguilla anguilla)-Vibrio vulnificus interaction in the gills: Role of the RtxA13 toxin.</title>
        <authorList>
            <person name="Callol A."/>
            <person name="Pajuelo D."/>
            <person name="Ebbesson L."/>
            <person name="Teles M."/>
            <person name="MacKenzie S."/>
            <person name="Amaro C."/>
        </authorList>
    </citation>
    <scope>NUCLEOTIDE SEQUENCE</scope>
</reference>
<name>A0A0E9PKJ8_ANGAN</name>
<evidence type="ECO:0000313" key="1">
    <source>
        <dbReference type="EMBL" id="JAH05034.1"/>
    </source>
</evidence>
<protein>
    <submittedName>
        <fullName evidence="1">Uncharacterized protein</fullName>
    </submittedName>
</protein>
<sequence length="37" mass="4412">MARVHGCNGLLDFYGKMQINHHRLPIFARCLFIFDNY</sequence>
<dbReference type="EMBL" id="GBXM01103543">
    <property type="protein sequence ID" value="JAH05034.1"/>
    <property type="molecule type" value="Transcribed_RNA"/>
</dbReference>
<organism evidence="1">
    <name type="scientific">Anguilla anguilla</name>
    <name type="common">European freshwater eel</name>
    <name type="synonym">Muraena anguilla</name>
    <dbReference type="NCBI Taxonomy" id="7936"/>
    <lineage>
        <taxon>Eukaryota</taxon>
        <taxon>Metazoa</taxon>
        <taxon>Chordata</taxon>
        <taxon>Craniata</taxon>
        <taxon>Vertebrata</taxon>
        <taxon>Euteleostomi</taxon>
        <taxon>Actinopterygii</taxon>
        <taxon>Neopterygii</taxon>
        <taxon>Teleostei</taxon>
        <taxon>Anguilliformes</taxon>
        <taxon>Anguillidae</taxon>
        <taxon>Anguilla</taxon>
    </lineage>
</organism>
<reference evidence="1" key="1">
    <citation type="submission" date="2014-11" db="EMBL/GenBank/DDBJ databases">
        <authorList>
            <person name="Amaro Gonzalez C."/>
        </authorList>
    </citation>
    <scope>NUCLEOTIDE SEQUENCE</scope>
</reference>
<dbReference type="AlphaFoldDB" id="A0A0E9PKJ8"/>